<dbReference type="EMBL" id="JABBNU010000006">
    <property type="protein sequence ID" value="NMM48910.1"/>
    <property type="molecule type" value="Genomic_DNA"/>
</dbReference>
<reference evidence="3 4" key="1">
    <citation type="submission" date="2020-04" db="EMBL/GenBank/DDBJ databases">
        <title>Flammeovirgaceae bacterium KN852 isolated from deep sea.</title>
        <authorList>
            <person name="Zhang D.-C."/>
        </authorList>
    </citation>
    <scope>NUCLEOTIDE SEQUENCE [LARGE SCALE GENOMIC DNA]</scope>
    <source>
        <strain evidence="3 4">KN852</strain>
    </source>
</reference>
<keyword evidence="1 3" id="KW-0238">DNA-binding</keyword>
<evidence type="ECO:0000313" key="3">
    <source>
        <dbReference type="EMBL" id="NMM48910.1"/>
    </source>
</evidence>
<dbReference type="Proteomes" id="UP000559010">
    <property type="component" value="Unassembled WGS sequence"/>
</dbReference>
<dbReference type="PROSITE" id="PS51740">
    <property type="entry name" value="SPOVT_ABRB"/>
    <property type="match status" value="1"/>
</dbReference>
<organism evidence="3 4">
    <name type="scientific">Marinigracilibium pacificum</name>
    <dbReference type="NCBI Taxonomy" id="2729599"/>
    <lineage>
        <taxon>Bacteria</taxon>
        <taxon>Pseudomonadati</taxon>
        <taxon>Bacteroidota</taxon>
        <taxon>Cytophagia</taxon>
        <taxon>Cytophagales</taxon>
        <taxon>Flammeovirgaceae</taxon>
        <taxon>Marinigracilibium</taxon>
    </lineage>
</organism>
<evidence type="ECO:0000259" key="2">
    <source>
        <dbReference type="PROSITE" id="PS51740"/>
    </source>
</evidence>
<dbReference type="SMART" id="SM00966">
    <property type="entry name" value="SpoVT_AbrB"/>
    <property type="match status" value="1"/>
</dbReference>
<sequence length="81" mass="9567">MDISIVQIGNSKGIRLSKTLLEKYNIKDKVELILEKGYIILKPIPEPRKGWEKAFKKMHEEGDDKLLMDDVFDDENFEEWN</sequence>
<name>A0A848J2Z5_9BACT</name>
<dbReference type="InterPro" id="IPR007159">
    <property type="entry name" value="SpoVT-AbrB_dom"/>
</dbReference>
<protein>
    <submittedName>
        <fullName evidence="3">AbrB/MazE/SpoVT family DNA-binding domain-containing protein</fullName>
    </submittedName>
</protein>
<evidence type="ECO:0000256" key="1">
    <source>
        <dbReference type="PROSITE-ProRule" id="PRU01076"/>
    </source>
</evidence>
<dbReference type="AlphaFoldDB" id="A0A848J2Z5"/>
<dbReference type="Gene3D" id="2.10.260.10">
    <property type="match status" value="1"/>
</dbReference>
<dbReference type="GO" id="GO:0003677">
    <property type="term" value="F:DNA binding"/>
    <property type="evidence" value="ECO:0007669"/>
    <property type="project" value="UniProtKB-UniRule"/>
</dbReference>
<comment type="caution">
    <text evidence="3">The sequence shown here is derived from an EMBL/GenBank/DDBJ whole genome shotgun (WGS) entry which is preliminary data.</text>
</comment>
<gene>
    <name evidence="3" type="ORF">HH304_10910</name>
</gene>
<accession>A0A848J2Z5</accession>
<proteinExistence type="predicted"/>
<dbReference type="InterPro" id="IPR037914">
    <property type="entry name" value="SpoVT-AbrB_sf"/>
</dbReference>
<dbReference type="SUPFAM" id="SSF89447">
    <property type="entry name" value="AbrB/MazE/MraZ-like"/>
    <property type="match status" value="1"/>
</dbReference>
<keyword evidence="4" id="KW-1185">Reference proteome</keyword>
<dbReference type="RefSeq" id="WP_169681328.1">
    <property type="nucleotide sequence ID" value="NZ_JABBNU010000006.1"/>
</dbReference>
<feature type="domain" description="SpoVT-AbrB" evidence="2">
    <location>
        <begin position="3"/>
        <end position="46"/>
    </location>
</feature>
<evidence type="ECO:0000313" key="4">
    <source>
        <dbReference type="Proteomes" id="UP000559010"/>
    </source>
</evidence>